<gene>
    <name evidence="2" type="primary">LOC111129358</name>
</gene>
<dbReference type="KEGG" id="cvn:111129358"/>
<evidence type="ECO:0000313" key="1">
    <source>
        <dbReference type="Proteomes" id="UP000694844"/>
    </source>
</evidence>
<proteinExistence type="predicted"/>
<dbReference type="PANTHER" id="PTHR47204:SF1">
    <property type="entry name" value="RIBONUCLEASE H2 SUBUNIT C"/>
    <property type="match status" value="1"/>
</dbReference>
<dbReference type="PANTHER" id="PTHR47204">
    <property type="entry name" value="OS02G0168900 PROTEIN"/>
    <property type="match status" value="1"/>
</dbReference>
<dbReference type="AlphaFoldDB" id="A0A8B8DT30"/>
<dbReference type="GO" id="GO:0006401">
    <property type="term" value="P:RNA catabolic process"/>
    <property type="evidence" value="ECO:0007669"/>
    <property type="project" value="InterPro"/>
</dbReference>
<dbReference type="InterPro" id="IPR013924">
    <property type="entry name" value="RNase_H2_suC"/>
</dbReference>
<evidence type="ECO:0000313" key="2">
    <source>
        <dbReference type="RefSeq" id="XP_022331402.1"/>
    </source>
</evidence>
<organism evidence="1 2">
    <name type="scientific">Crassostrea virginica</name>
    <name type="common">Eastern oyster</name>
    <dbReference type="NCBI Taxonomy" id="6565"/>
    <lineage>
        <taxon>Eukaryota</taxon>
        <taxon>Metazoa</taxon>
        <taxon>Spiralia</taxon>
        <taxon>Lophotrochozoa</taxon>
        <taxon>Mollusca</taxon>
        <taxon>Bivalvia</taxon>
        <taxon>Autobranchia</taxon>
        <taxon>Pteriomorphia</taxon>
        <taxon>Ostreida</taxon>
        <taxon>Ostreoidea</taxon>
        <taxon>Ostreidae</taxon>
        <taxon>Crassostrea</taxon>
    </lineage>
</organism>
<name>A0A8B8DT30_CRAVI</name>
<dbReference type="RefSeq" id="XP_022331402.1">
    <property type="nucleotide sequence ID" value="XM_022475694.1"/>
</dbReference>
<accession>A0A8B8DT30</accession>
<dbReference type="OrthoDB" id="6222486at2759"/>
<dbReference type="GeneID" id="111129358"/>
<dbReference type="GO" id="GO:0032299">
    <property type="term" value="C:ribonuclease H2 complex"/>
    <property type="evidence" value="ECO:0007669"/>
    <property type="project" value="InterPro"/>
</dbReference>
<dbReference type="Proteomes" id="UP000694844">
    <property type="component" value="Chromosome 4"/>
</dbReference>
<keyword evidence="1" id="KW-1185">Reference proteome</keyword>
<dbReference type="CDD" id="cd09271">
    <property type="entry name" value="RNase_H2-C"/>
    <property type="match status" value="1"/>
</dbReference>
<sequence length="171" mass="19723">MVTSGGYLVHQIKRTSMRQEKYRGKMNLEKLSVESAKKDSTVHFFPCEIKYNGEAEVDRYFNTSVKKCEGEDGETFKASFRGRPLNGKIENVPSGYTGIIMKEHRRPFSEEEERTVTVTHTFDKFHYWNLDKKPSADDRYTQMLDWIEVSKTLHSPVGTVISDSQKSNVSV</sequence>
<protein>
    <submittedName>
        <fullName evidence="2">Ribonuclease H2 subunit C-like</fullName>
    </submittedName>
</protein>
<dbReference type="Gene3D" id="2.40.128.680">
    <property type="match status" value="1"/>
</dbReference>
<reference evidence="2" key="1">
    <citation type="submission" date="2025-08" db="UniProtKB">
        <authorList>
            <consortium name="RefSeq"/>
        </authorList>
    </citation>
    <scope>IDENTIFICATION</scope>
    <source>
        <tissue evidence="2">Whole sample</tissue>
    </source>
</reference>
<dbReference type="Pfam" id="PF08615">
    <property type="entry name" value="RNase_H2_suC"/>
    <property type="match status" value="1"/>
</dbReference>